<accession>F8FNF3</accession>
<evidence type="ECO:0000313" key="3">
    <source>
        <dbReference type="Proteomes" id="UP000006620"/>
    </source>
</evidence>
<feature type="compositionally biased region" description="Basic residues" evidence="1">
    <location>
        <begin position="100"/>
        <end position="111"/>
    </location>
</feature>
<dbReference type="PATRIC" id="fig|1036673.3.peg.319"/>
<protein>
    <submittedName>
        <fullName evidence="2">Uncharacterized protein</fullName>
    </submittedName>
</protein>
<name>F8FNF3_PAEMK</name>
<reference evidence="3" key="1">
    <citation type="submission" date="2011-06" db="EMBL/GenBank/DDBJ databases">
        <title>Complete genome sequence of Paenibacillus mucilaginosus KNP414.</title>
        <authorList>
            <person name="Wang J."/>
            <person name="Hu S."/>
            <person name="Hu X."/>
            <person name="Zhang B."/>
            <person name="Dong D."/>
            <person name="Zhang S."/>
            <person name="Zhao K."/>
            <person name="Wu D."/>
        </authorList>
    </citation>
    <scope>NUCLEOTIDE SEQUENCE [LARGE SCALE GENOMIC DNA]</scope>
    <source>
        <strain evidence="3">KNP414</strain>
    </source>
</reference>
<gene>
    <name evidence="2" type="ordered locus">KNP414_00365</name>
</gene>
<feature type="region of interest" description="Disordered" evidence="1">
    <location>
        <begin position="1"/>
        <end position="38"/>
    </location>
</feature>
<feature type="compositionally biased region" description="Low complexity" evidence="1">
    <location>
        <begin position="90"/>
        <end position="99"/>
    </location>
</feature>
<dbReference type="EMBL" id="CP002869">
    <property type="protein sequence ID" value="AEI38990.1"/>
    <property type="molecule type" value="Genomic_DNA"/>
</dbReference>
<feature type="region of interest" description="Disordered" evidence="1">
    <location>
        <begin position="68"/>
        <end position="111"/>
    </location>
</feature>
<sequence>MSPNFPPPAGSSAVLPRPNPGRMVFTAQSPAAAPASAPTAEPLLLPAGAYGELQSLLAAALVRPADAAGRLRPPGPRSCPPAAGRCSPMRPAACPARGRPASRRRRSSWPR</sequence>
<dbReference type="RefSeq" id="WP_013914156.1">
    <property type="nucleotide sequence ID" value="NC_015690.1"/>
</dbReference>
<dbReference type="HOGENOM" id="CLU_2155849_0_0_9"/>
<dbReference type="AlphaFoldDB" id="F8FNF3"/>
<proteinExistence type="predicted"/>
<dbReference type="Proteomes" id="UP000006620">
    <property type="component" value="Chromosome"/>
</dbReference>
<evidence type="ECO:0000313" key="2">
    <source>
        <dbReference type="EMBL" id="AEI38990.1"/>
    </source>
</evidence>
<feature type="compositionally biased region" description="Low complexity" evidence="1">
    <location>
        <begin position="27"/>
        <end position="38"/>
    </location>
</feature>
<dbReference type="KEGG" id="pms:KNP414_00365"/>
<reference evidence="2 3" key="2">
    <citation type="journal article" date="2013" name="Genome Announc.">
        <title>Genome Sequence of Growth-Improving Paenibacillus mucilaginosus Strain KNP414.</title>
        <authorList>
            <person name="Lu J.J."/>
            <person name="Wang J.F."/>
            <person name="Hu X.F."/>
        </authorList>
    </citation>
    <scope>NUCLEOTIDE SEQUENCE [LARGE SCALE GENOMIC DNA]</scope>
    <source>
        <strain evidence="2 3">KNP414</strain>
    </source>
</reference>
<organism evidence="2 3">
    <name type="scientific">Paenibacillus mucilaginosus (strain KNP414)</name>
    <dbReference type="NCBI Taxonomy" id="1036673"/>
    <lineage>
        <taxon>Bacteria</taxon>
        <taxon>Bacillati</taxon>
        <taxon>Bacillota</taxon>
        <taxon>Bacilli</taxon>
        <taxon>Bacillales</taxon>
        <taxon>Paenibacillaceae</taxon>
        <taxon>Paenibacillus</taxon>
    </lineage>
</organism>
<evidence type="ECO:0000256" key="1">
    <source>
        <dbReference type="SAM" id="MobiDB-lite"/>
    </source>
</evidence>